<dbReference type="AlphaFoldDB" id="X1NJ22"/>
<sequence>MVSPTFAASVAVESTHYVFYEPSHRPEFIMACSAPSLNPYFALLVFDGTAKGVEEHCYL</sequence>
<comment type="caution">
    <text evidence="1">The sequence shown here is derived from an EMBL/GenBank/DDBJ whole genome shotgun (WGS) entry which is preliminary data.</text>
</comment>
<reference evidence="1" key="1">
    <citation type="journal article" date="2014" name="Front. Microbiol.">
        <title>High frequency of phylogenetically diverse reductive dehalogenase-homologous genes in deep subseafloor sedimentary metagenomes.</title>
        <authorList>
            <person name="Kawai M."/>
            <person name="Futagami T."/>
            <person name="Toyoda A."/>
            <person name="Takaki Y."/>
            <person name="Nishi S."/>
            <person name="Hori S."/>
            <person name="Arai W."/>
            <person name="Tsubouchi T."/>
            <person name="Morono Y."/>
            <person name="Uchiyama I."/>
            <person name="Ito T."/>
            <person name="Fujiyama A."/>
            <person name="Inagaki F."/>
            <person name="Takami H."/>
        </authorList>
    </citation>
    <scope>NUCLEOTIDE SEQUENCE</scope>
    <source>
        <strain evidence="1">Expedition CK06-06</strain>
    </source>
</reference>
<proteinExistence type="predicted"/>
<gene>
    <name evidence="1" type="ORF">S06H3_48684</name>
</gene>
<accession>X1NJ22</accession>
<evidence type="ECO:0000313" key="1">
    <source>
        <dbReference type="EMBL" id="GAI44002.1"/>
    </source>
</evidence>
<organism evidence="1">
    <name type="scientific">marine sediment metagenome</name>
    <dbReference type="NCBI Taxonomy" id="412755"/>
    <lineage>
        <taxon>unclassified sequences</taxon>
        <taxon>metagenomes</taxon>
        <taxon>ecological metagenomes</taxon>
    </lineage>
</organism>
<protein>
    <submittedName>
        <fullName evidence="1">Uncharacterized protein</fullName>
    </submittedName>
</protein>
<feature type="non-terminal residue" evidence="1">
    <location>
        <position position="59"/>
    </location>
</feature>
<name>X1NJ22_9ZZZZ</name>
<dbReference type="EMBL" id="BARV01030675">
    <property type="protein sequence ID" value="GAI44002.1"/>
    <property type="molecule type" value="Genomic_DNA"/>
</dbReference>